<comment type="caution">
    <text evidence="2">The sequence shown here is derived from an EMBL/GenBank/DDBJ whole genome shotgun (WGS) entry which is preliminary data.</text>
</comment>
<feature type="compositionally biased region" description="Pro residues" evidence="1">
    <location>
        <begin position="211"/>
        <end position="222"/>
    </location>
</feature>
<evidence type="ECO:0000256" key="1">
    <source>
        <dbReference type="SAM" id="MobiDB-lite"/>
    </source>
</evidence>
<evidence type="ECO:0000313" key="3">
    <source>
        <dbReference type="Proteomes" id="UP001189429"/>
    </source>
</evidence>
<keyword evidence="3" id="KW-1185">Reference proteome</keyword>
<evidence type="ECO:0000313" key="2">
    <source>
        <dbReference type="EMBL" id="CAK0846377.1"/>
    </source>
</evidence>
<dbReference type="Proteomes" id="UP001189429">
    <property type="component" value="Unassembled WGS sequence"/>
</dbReference>
<accession>A0ABN9TK71</accession>
<dbReference type="EMBL" id="CAUYUJ010014819">
    <property type="protein sequence ID" value="CAK0846377.1"/>
    <property type="molecule type" value="Genomic_DNA"/>
</dbReference>
<protein>
    <submittedName>
        <fullName evidence="2">Uncharacterized protein</fullName>
    </submittedName>
</protein>
<feature type="region of interest" description="Disordered" evidence="1">
    <location>
        <begin position="211"/>
        <end position="239"/>
    </location>
</feature>
<name>A0ABN9TK71_9DINO</name>
<gene>
    <name evidence="2" type="ORF">PCOR1329_LOCUS39907</name>
</gene>
<feature type="non-terminal residue" evidence="2">
    <location>
        <position position="1"/>
    </location>
</feature>
<organism evidence="2 3">
    <name type="scientific">Prorocentrum cordatum</name>
    <dbReference type="NCBI Taxonomy" id="2364126"/>
    <lineage>
        <taxon>Eukaryota</taxon>
        <taxon>Sar</taxon>
        <taxon>Alveolata</taxon>
        <taxon>Dinophyceae</taxon>
        <taxon>Prorocentrales</taxon>
        <taxon>Prorocentraceae</taxon>
        <taxon>Prorocentrum</taxon>
    </lineage>
</organism>
<reference evidence="2" key="1">
    <citation type="submission" date="2023-10" db="EMBL/GenBank/DDBJ databases">
        <authorList>
            <person name="Chen Y."/>
            <person name="Shah S."/>
            <person name="Dougan E. K."/>
            <person name="Thang M."/>
            <person name="Chan C."/>
        </authorList>
    </citation>
    <scope>NUCLEOTIDE SEQUENCE [LARGE SCALE GENOMIC DNA]</scope>
</reference>
<proteinExistence type="predicted"/>
<sequence length="364" mass="38036">SYSWDAGYGTGQFPGDPYGNAMPEVTRSVRADAFPAPGGFPGFFAAPGGFPEKDMLMFDNSLSVVTKTAPSATNRATELKCLERRFIQQATTLELEDMALKTSGDDASAAEEALARWVEFLCKESSAKITKDGAQTGRASVTAVVFTSVAHAFARCTVRAKVYRTACRTRGGARALVLEISRRSGDAVAFFHVFKRASDYLLGKRMTEAPALPPLEELPPPEAGREEAPAPEALPATSGGRELQPGAFYSLLGASCNEWGLQAQAEFAELAASLVSTPAGLERLLAALHEVHEALAVLLLSAHLAAAYPAAVAVAKVLASPHAGAAAGPAAEARARLQDAAARAAESAREPLVRAALGCPAVLA</sequence>